<organism evidence="3 4">
    <name type="scientific">Modicisalibacter ilicicola DSM 19980</name>
    <dbReference type="NCBI Taxonomy" id="1121942"/>
    <lineage>
        <taxon>Bacteria</taxon>
        <taxon>Pseudomonadati</taxon>
        <taxon>Pseudomonadota</taxon>
        <taxon>Gammaproteobacteria</taxon>
        <taxon>Oceanospirillales</taxon>
        <taxon>Halomonadaceae</taxon>
        <taxon>Modicisalibacter</taxon>
    </lineage>
</organism>
<reference evidence="3 4" key="1">
    <citation type="submission" date="2016-11" db="EMBL/GenBank/DDBJ databases">
        <authorList>
            <person name="Jaros S."/>
            <person name="Januszkiewicz K."/>
            <person name="Wedrychowicz H."/>
        </authorList>
    </citation>
    <scope>NUCLEOTIDE SEQUENCE [LARGE SCALE GENOMIC DNA]</scope>
    <source>
        <strain evidence="3 4">DSM 19980</strain>
    </source>
</reference>
<evidence type="ECO:0000313" key="4">
    <source>
        <dbReference type="Proteomes" id="UP000184346"/>
    </source>
</evidence>
<dbReference type="AlphaFoldDB" id="A0A1M5EVQ4"/>
<feature type="chain" id="PRO_5012047666" evidence="2">
    <location>
        <begin position="22"/>
        <end position="100"/>
    </location>
</feature>
<proteinExistence type="predicted"/>
<gene>
    <name evidence="3" type="ORF">SAMN02745148_03641</name>
</gene>
<evidence type="ECO:0000313" key="3">
    <source>
        <dbReference type="EMBL" id="SHF83325.1"/>
    </source>
</evidence>
<dbReference type="EMBL" id="FQUJ01000027">
    <property type="protein sequence ID" value="SHF83325.1"/>
    <property type="molecule type" value="Genomic_DNA"/>
</dbReference>
<feature type="signal peptide" evidence="2">
    <location>
        <begin position="1"/>
        <end position="21"/>
    </location>
</feature>
<keyword evidence="2" id="KW-0732">Signal</keyword>
<dbReference type="RefSeq" id="WP_072825567.1">
    <property type="nucleotide sequence ID" value="NZ_FQUJ01000027.1"/>
</dbReference>
<protein>
    <submittedName>
        <fullName evidence="3">Uncharacterized protein</fullName>
    </submittedName>
</protein>
<evidence type="ECO:0000256" key="2">
    <source>
        <dbReference type="SAM" id="SignalP"/>
    </source>
</evidence>
<name>A0A1M5EVQ4_9GAMM</name>
<evidence type="ECO:0000256" key="1">
    <source>
        <dbReference type="SAM" id="MobiDB-lite"/>
    </source>
</evidence>
<feature type="region of interest" description="Disordered" evidence="1">
    <location>
        <begin position="78"/>
        <end position="100"/>
    </location>
</feature>
<keyword evidence="4" id="KW-1185">Reference proteome</keyword>
<sequence>MKTKLLLPFFLIVSLPVIAMANDASDATIRFNDEIRQPLSPKTSMSSTVTFDQVENDFGQSDALTRTHTNVTRITHRETMHQQAGMHEPATAGPSKPLDW</sequence>
<accession>A0A1M5EVQ4</accession>
<dbReference type="Proteomes" id="UP000184346">
    <property type="component" value="Unassembled WGS sequence"/>
</dbReference>